<feature type="region of interest" description="Disordered" evidence="1">
    <location>
        <begin position="22"/>
        <end position="46"/>
    </location>
</feature>
<protein>
    <submittedName>
        <fullName evidence="2">Uncharacterized protein</fullName>
    </submittedName>
</protein>
<evidence type="ECO:0000313" key="2">
    <source>
        <dbReference type="EMBL" id="ESO92975.1"/>
    </source>
</evidence>
<dbReference type="OrthoDB" id="7680611at2759"/>
<evidence type="ECO:0000256" key="1">
    <source>
        <dbReference type="SAM" id="MobiDB-lite"/>
    </source>
</evidence>
<sequence>MGKISWRRTSFRFPGHNYTGPDTRLDLRLDENDKPKSDELNNTSLPTYELTDQDNEQIIGSLPLDTKKPNTTAWINKAKHYFVDQIGDTLKDDIDMNNLKLIESPLEIDNDAVHKKYLLDQINSIEVDKNHLEDKISDAKRYFKHQQVTSLKSCIQQQLVNVVNKIQLQNLSSSISQLDDNITKQKIDNIAAPGKNEDTFQQELTALETKFNTELQKELTNIIQLIQNIDDSEIKTYIQQQIQNIDDSEIKTYIQQQIQNIDDSEIKTYIQQQIQNIDDSEIKTYIQQQIQNIDESKIKTYIQQQIQNIDEGVI</sequence>
<dbReference type="CTD" id="20238854"/>
<dbReference type="RefSeq" id="XP_009056185.1">
    <property type="nucleotide sequence ID" value="XM_009057937.1"/>
</dbReference>
<dbReference type="Proteomes" id="UP000030746">
    <property type="component" value="Unassembled WGS sequence"/>
</dbReference>
<organism evidence="2 3">
    <name type="scientific">Lottia gigantea</name>
    <name type="common">Giant owl limpet</name>
    <dbReference type="NCBI Taxonomy" id="225164"/>
    <lineage>
        <taxon>Eukaryota</taxon>
        <taxon>Metazoa</taxon>
        <taxon>Spiralia</taxon>
        <taxon>Lophotrochozoa</taxon>
        <taxon>Mollusca</taxon>
        <taxon>Gastropoda</taxon>
        <taxon>Patellogastropoda</taxon>
        <taxon>Lottioidea</taxon>
        <taxon>Lottiidae</taxon>
        <taxon>Lottia</taxon>
    </lineage>
</organism>
<gene>
    <name evidence="2" type="ORF">LOTGIDRAFT_162002</name>
</gene>
<evidence type="ECO:0000313" key="3">
    <source>
        <dbReference type="Proteomes" id="UP000030746"/>
    </source>
</evidence>
<dbReference type="KEGG" id="lgi:LOTGIDRAFT_162002"/>
<proteinExistence type="predicted"/>
<dbReference type="EMBL" id="KB201977">
    <property type="protein sequence ID" value="ESO92975.1"/>
    <property type="molecule type" value="Genomic_DNA"/>
</dbReference>
<reference evidence="2 3" key="1">
    <citation type="journal article" date="2013" name="Nature">
        <title>Insights into bilaterian evolution from three spiralian genomes.</title>
        <authorList>
            <person name="Simakov O."/>
            <person name="Marletaz F."/>
            <person name="Cho S.J."/>
            <person name="Edsinger-Gonzales E."/>
            <person name="Havlak P."/>
            <person name="Hellsten U."/>
            <person name="Kuo D.H."/>
            <person name="Larsson T."/>
            <person name="Lv J."/>
            <person name="Arendt D."/>
            <person name="Savage R."/>
            <person name="Osoegawa K."/>
            <person name="de Jong P."/>
            <person name="Grimwood J."/>
            <person name="Chapman J.A."/>
            <person name="Shapiro H."/>
            <person name="Aerts A."/>
            <person name="Otillar R.P."/>
            <person name="Terry A.Y."/>
            <person name="Boore J.L."/>
            <person name="Grigoriev I.V."/>
            <person name="Lindberg D.R."/>
            <person name="Seaver E.C."/>
            <person name="Weisblat D.A."/>
            <person name="Putnam N.H."/>
            <person name="Rokhsar D.S."/>
        </authorList>
    </citation>
    <scope>NUCLEOTIDE SEQUENCE [LARGE SCALE GENOMIC DNA]</scope>
</reference>
<keyword evidence="3" id="KW-1185">Reference proteome</keyword>
<dbReference type="HOGENOM" id="CLU_886481_0_0_1"/>
<feature type="compositionally biased region" description="Basic and acidic residues" evidence="1">
    <location>
        <begin position="23"/>
        <end position="39"/>
    </location>
</feature>
<name>V4ACZ9_LOTGI</name>
<dbReference type="AlphaFoldDB" id="V4ACZ9"/>
<accession>V4ACZ9</accession>
<dbReference type="GeneID" id="20238854"/>